<keyword evidence="3" id="KW-1185">Reference proteome</keyword>
<protein>
    <recommendedName>
        <fullName evidence="4">Rhodanese domain-containing protein</fullName>
    </recommendedName>
</protein>
<dbReference type="EMBL" id="PPPD01000001">
    <property type="protein sequence ID" value="PNY81716.1"/>
    <property type="molecule type" value="Genomic_DNA"/>
</dbReference>
<accession>A0A2K3UYU8</accession>
<evidence type="ECO:0000313" key="3">
    <source>
        <dbReference type="Proteomes" id="UP000236379"/>
    </source>
</evidence>
<evidence type="ECO:0008006" key="4">
    <source>
        <dbReference type="Google" id="ProtNLM"/>
    </source>
</evidence>
<dbReference type="Proteomes" id="UP000236379">
    <property type="component" value="Unassembled WGS sequence"/>
</dbReference>
<comment type="caution">
    <text evidence="2">The sequence shown here is derived from an EMBL/GenBank/DDBJ whole genome shotgun (WGS) entry which is preliminary data.</text>
</comment>
<evidence type="ECO:0000313" key="2">
    <source>
        <dbReference type="EMBL" id="PNY81716.1"/>
    </source>
</evidence>
<proteinExistence type="predicted"/>
<sequence>MTFFSLLSLPRRYTPVVRRSALLLCLSLLPAAGAVKTNQLAYQKVSALAQARVTPVSLQASGVAPEAVTIPNEYLYERDLRVRAYSLDAFLKARIPDIEALARQGAIVKFLCIDGYAPTARLSDVLGQGGLIAVADADAPAGVVWPDAPYKNTVLGAGNIGNYLVWRAASFPAKPQPWGLDTVYILPANANLSK</sequence>
<reference evidence="2 3" key="1">
    <citation type="submission" date="2018-01" db="EMBL/GenBank/DDBJ databases">
        <title>Deinococcus koreensis sp. nov., a radiation-resistant bacterium isolated from river water.</title>
        <authorList>
            <person name="Choi A."/>
        </authorList>
    </citation>
    <scope>NUCLEOTIDE SEQUENCE [LARGE SCALE GENOMIC DNA]</scope>
    <source>
        <strain evidence="2 3">SJW1-2</strain>
    </source>
</reference>
<dbReference type="AlphaFoldDB" id="A0A2K3UYU8"/>
<feature type="signal peptide" evidence="1">
    <location>
        <begin position="1"/>
        <end position="34"/>
    </location>
</feature>
<name>A0A2K3UYU8_9DEIO</name>
<gene>
    <name evidence="2" type="ORF">CVO96_10310</name>
</gene>
<organism evidence="2 3">
    <name type="scientific">Deinococcus koreensis</name>
    <dbReference type="NCBI Taxonomy" id="2054903"/>
    <lineage>
        <taxon>Bacteria</taxon>
        <taxon>Thermotogati</taxon>
        <taxon>Deinococcota</taxon>
        <taxon>Deinococci</taxon>
        <taxon>Deinococcales</taxon>
        <taxon>Deinococcaceae</taxon>
        <taxon>Deinococcus</taxon>
    </lineage>
</organism>
<evidence type="ECO:0000256" key="1">
    <source>
        <dbReference type="SAM" id="SignalP"/>
    </source>
</evidence>
<keyword evidence="1" id="KW-0732">Signal</keyword>
<feature type="chain" id="PRO_5014353183" description="Rhodanese domain-containing protein" evidence="1">
    <location>
        <begin position="35"/>
        <end position="194"/>
    </location>
</feature>